<evidence type="ECO:0000313" key="3">
    <source>
        <dbReference type="Proteomes" id="UP000176881"/>
    </source>
</evidence>
<feature type="transmembrane region" description="Helical" evidence="1">
    <location>
        <begin position="21"/>
        <end position="51"/>
    </location>
</feature>
<keyword evidence="1" id="KW-1133">Transmembrane helix</keyword>
<dbReference type="Proteomes" id="UP000176881">
    <property type="component" value="Unassembled WGS sequence"/>
</dbReference>
<dbReference type="Gene3D" id="3.30.700.10">
    <property type="entry name" value="Glycoprotein, Type 4 Pilin"/>
    <property type="match status" value="1"/>
</dbReference>
<dbReference type="InterPro" id="IPR045584">
    <property type="entry name" value="Pilin-like"/>
</dbReference>
<comment type="caution">
    <text evidence="2">The sequence shown here is derived from an EMBL/GenBank/DDBJ whole genome shotgun (WGS) entry which is preliminary data.</text>
</comment>
<organism evidence="2 3">
    <name type="scientific">Candidatus Taylorbacteria bacterium RIFCSPLOWO2_12_FULL_47_20</name>
    <dbReference type="NCBI Taxonomy" id="1802335"/>
    <lineage>
        <taxon>Bacteria</taxon>
        <taxon>Candidatus Tayloriibacteriota</taxon>
    </lineage>
</organism>
<dbReference type="STRING" id="1802335.A3G59_03445"/>
<dbReference type="EMBL" id="MHSN01000045">
    <property type="protein sequence ID" value="OHA43658.1"/>
    <property type="molecule type" value="Genomic_DNA"/>
</dbReference>
<dbReference type="InterPro" id="IPR012902">
    <property type="entry name" value="N_methyl_site"/>
</dbReference>
<gene>
    <name evidence="2" type="ORF">A3G59_03445</name>
</gene>
<dbReference type="PROSITE" id="PS00409">
    <property type="entry name" value="PROKAR_NTER_METHYL"/>
    <property type="match status" value="1"/>
</dbReference>
<dbReference type="Pfam" id="PF07963">
    <property type="entry name" value="N_methyl"/>
    <property type="match status" value="1"/>
</dbReference>
<dbReference type="SUPFAM" id="SSF54523">
    <property type="entry name" value="Pili subunits"/>
    <property type="match status" value="1"/>
</dbReference>
<sequence length="196" mass="21668">MSINFSKMLSRLYCKKRLQGATGFTLVEMIIAVGIFSMIAVISTAATISIIDYNKKIRSSKEALENMNFALESMSRAIRYGKDFYCGNSDTGFSDCPYASPGSTLSFTDVYEKRIKYFLNSSTNRIDRLTDNGVDGSITSEGVNVTSLKFVVRGSDITNNQPMVQIMVSGSVIHGNTPPSYFNLQTLVSSRNIILR</sequence>
<keyword evidence="1" id="KW-0472">Membrane</keyword>
<dbReference type="AlphaFoldDB" id="A0A1G2P5P8"/>
<keyword evidence="1" id="KW-0812">Transmembrane</keyword>
<reference evidence="2 3" key="1">
    <citation type="journal article" date="2016" name="Nat. Commun.">
        <title>Thousands of microbial genomes shed light on interconnected biogeochemical processes in an aquifer system.</title>
        <authorList>
            <person name="Anantharaman K."/>
            <person name="Brown C.T."/>
            <person name="Hug L.A."/>
            <person name="Sharon I."/>
            <person name="Castelle C.J."/>
            <person name="Probst A.J."/>
            <person name="Thomas B.C."/>
            <person name="Singh A."/>
            <person name="Wilkins M.J."/>
            <person name="Karaoz U."/>
            <person name="Brodie E.L."/>
            <person name="Williams K.H."/>
            <person name="Hubbard S.S."/>
            <person name="Banfield J.F."/>
        </authorList>
    </citation>
    <scope>NUCLEOTIDE SEQUENCE [LARGE SCALE GENOMIC DNA]</scope>
</reference>
<name>A0A1G2P5P8_9BACT</name>
<evidence type="ECO:0000313" key="2">
    <source>
        <dbReference type="EMBL" id="OHA43658.1"/>
    </source>
</evidence>
<protein>
    <submittedName>
        <fullName evidence="2">Uncharacterized protein</fullName>
    </submittedName>
</protein>
<proteinExistence type="predicted"/>
<evidence type="ECO:0000256" key="1">
    <source>
        <dbReference type="SAM" id="Phobius"/>
    </source>
</evidence>
<dbReference type="NCBIfam" id="TIGR02532">
    <property type="entry name" value="IV_pilin_GFxxxE"/>
    <property type="match status" value="1"/>
</dbReference>
<accession>A0A1G2P5P8</accession>